<keyword evidence="3" id="KW-1185">Reference proteome</keyword>
<reference evidence="2 3" key="1">
    <citation type="submission" date="2024-04" db="EMBL/GenBank/DDBJ databases">
        <title>genome sequences of Mucor flavus KT1a and Helicostylum pulchrum KT1b strains isolation_sourced from the surface of a dry-aged beef.</title>
        <authorList>
            <person name="Toyotome T."/>
            <person name="Hosono M."/>
            <person name="Torimaru M."/>
            <person name="Fukuda K."/>
            <person name="Mikami N."/>
        </authorList>
    </citation>
    <scope>NUCLEOTIDE SEQUENCE [LARGE SCALE GENOMIC DNA]</scope>
    <source>
        <strain evidence="2 3">KT1b</strain>
    </source>
</reference>
<evidence type="ECO:0000313" key="3">
    <source>
        <dbReference type="Proteomes" id="UP001476247"/>
    </source>
</evidence>
<dbReference type="EMBL" id="BAABUJ010000017">
    <property type="protein sequence ID" value="GAA5800843.1"/>
    <property type="molecule type" value="Genomic_DNA"/>
</dbReference>
<feature type="region of interest" description="Disordered" evidence="1">
    <location>
        <begin position="1"/>
        <end position="31"/>
    </location>
</feature>
<evidence type="ECO:0000313" key="2">
    <source>
        <dbReference type="EMBL" id="GAA5800843.1"/>
    </source>
</evidence>
<comment type="caution">
    <text evidence="2">The sequence shown here is derived from an EMBL/GenBank/DDBJ whole genome shotgun (WGS) entry which is preliminary data.</text>
</comment>
<feature type="compositionally biased region" description="Acidic residues" evidence="1">
    <location>
        <begin position="186"/>
        <end position="213"/>
    </location>
</feature>
<accession>A0ABP9Y2Q3</accession>
<gene>
    <name evidence="2" type="ORF">HPULCUR_006282</name>
</gene>
<name>A0ABP9Y2Q3_9FUNG</name>
<feature type="compositionally biased region" description="Polar residues" evidence="1">
    <location>
        <begin position="8"/>
        <end position="31"/>
    </location>
</feature>
<protein>
    <submittedName>
        <fullName evidence="2">Uncharacterized protein</fullName>
    </submittedName>
</protein>
<proteinExistence type="predicted"/>
<feature type="compositionally biased region" description="Polar residues" evidence="1">
    <location>
        <begin position="133"/>
        <end position="162"/>
    </location>
</feature>
<evidence type="ECO:0000256" key="1">
    <source>
        <dbReference type="SAM" id="MobiDB-lite"/>
    </source>
</evidence>
<organism evidence="2 3">
    <name type="scientific">Helicostylum pulchrum</name>
    <dbReference type="NCBI Taxonomy" id="562976"/>
    <lineage>
        <taxon>Eukaryota</taxon>
        <taxon>Fungi</taxon>
        <taxon>Fungi incertae sedis</taxon>
        <taxon>Mucoromycota</taxon>
        <taxon>Mucoromycotina</taxon>
        <taxon>Mucoromycetes</taxon>
        <taxon>Mucorales</taxon>
        <taxon>Mucorineae</taxon>
        <taxon>Mucoraceae</taxon>
        <taxon>Helicostylum</taxon>
    </lineage>
</organism>
<sequence>MPNIKPHISTSSYGLRQKGINSYNKPTTTSYDQSYFPLQPTQFPSGTPETSVRSKKVYSDLLDERTFLLELRERWVQKLQDLKEDHKFLSKMKSVKKNEALGTELLFAREEKESTPPPPPVIPAPCLPPLQYPTISSNPIVSQPSSPASRHNIPQPSPNQLHTLDDFDLDNDNFTMNEPDILNAFEELEGLFSDDDEDDNEDEDEEEEEEEDEERARIALNLMLQEFGNSI</sequence>
<feature type="region of interest" description="Disordered" evidence="1">
    <location>
        <begin position="133"/>
        <end position="215"/>
    </location>
</feature>
<dbReference type="Proteomes" id="UP001476247">
    <property type="component" value="Unassembled WGS sequence"/>
</dbReference>